<dbReference type="InterPro" id="IPR009003">
    <property type="entry name" value="Peptidase_S1_PA"/>
</dbReference>
<keyword evidence="5" id="KW-1133">Transmembrane helix</keyword>
<dbReference type="EMBL" id="JAGGKT010000002">
    <property type="protein sequence ID" value="MBP1931421.1"/>
    <property type="molecule type" value="Genomic_DNA"/>
</dbReference>
<keyword evidence="4" id="KW-0720">Serine protease</keyword>
<accession>A0ABS4GMC4</accession>
<dbReference type="Pfam" id="PF13365">
    <property type="entry name" value="Trypsin_2"/>
    <property type="match status" value="1"/>
</dbReference>
<dbReference type="InterPro" id="IPR051201">
    <property type="entry name" value="Chloro_Bact_Ser_Proteases"/>
</dbReference>
<dbReference type="PANTHER" id="PTHR43343:SF3">
    <property type="entry name" value="PROTEASE DO-LIKE 8, CHLOROPLASTIC"/>
    <property type="match status" value="1"/>
</dbReference>
<protein>
    <submittedName>
        <fullName evidence="6">S1-C subfamily serine protease</fullName>
    </submittedName>
</protein>
<dbReference type="RefSeq" id="WP_209809485.1">
    <property type="nucleotide sequence ID" value="NZ_JAGGKT010000002.1"/>
</dbReference>
<evidence type="ECO:0000256" key="5">
    <source>
        <dbReference type="SAM" id="Phobius"/>
    </source>
</evidence>
<name>A0ABS4GMC4_9BACL</name>
<organism evidence="6 7">
    <name type="scientific">Ammoniphilus resinae</name>
    <dbReference type="NCBI Taxonomy" id="861532"/>
    <lineage>
        <taxon>Bacteria</taxon>
        <taxon>Bacillati</taxon>
        <taxon>Bacillota</taxon>
        <taxon>Bacilli</taxon>
        <taxon>Bacillales</taxon>
        <taxon>Paenibacillaceae</taxon>
        <taxon>Aneurinibacillus group</taxon>
        <taxon>Ammoniphilus</taxon>
    </lineage>
</organism>
<keyword evidence="5" id="KW-0472">Membrane</keyword>
<dbReference type="SUPFAM" id="SSF50494">
    <property type="entry name" value="Trypsin-like serine proteases"/>
    <property type="match status" value="1"/>
</dbReference>
<dbReference type="PANTHER" id="PTHR43343">
    <property type="entry name" value="PEPTIDASE S12"/>
    <property type="match status" value="1"/>
</dbReference>
<reference evidence="6 7" key="1">
    <citation type="submission" date="2021-03" db="EMBL/GenBank/DDBJ databases">
        <title>Genomic Encyclopedia of Type Strains, Phase IV (KMG-IV): sequencing the most valuable type-strain genomes for metagenomic binning, comparative biology and taxonomic classification.</title>
        <authorList>
            <person name="Goeker M."/>
        </authorList>
    </citation>
    <scope>NUCLEOTIDE SEQUENCE [LARGE SCALE GENOMIC DNA]</scope>
    <source>
        <strain evidence="6 7">DSM 24738</strain>
    </source>
</reference>
<comment type="similarity">
    <text evidence="1">Belongs to the peptidase S1C family.</text>
</comment>
<evidence type="ECO:0000256" key="1">
    <source>
        <dbReference type="ARBA" id="ARBA00010541"/>
    </source>
</evidence>
<evidence type="ECO:0000256" key="3">
    <source>
        <dbReference type="ARBA" id="ARBA00022801"/>
    </source>
</evidence>
<dbReference type="InterPro" id="IPR043504">
    <property type="entry name" value="Peptidase_S1_PA_chymotrypsin"/>
</dbReference>
<dbReference type="GO" id="GO:0008233">
    <property type="term" value="F:peptidase activity"/>
    <property type="evidence" value="ECO:0007669"/>
    <property type="project" value="UniProtKB-KW"/>
</dbReference>
<proteinExistence type="inferred from homology"/>
<evidence type="ECO:0000256" key="4">
    <source>
        <dbReference type="ARBA" id="ARBA00022825"/>
    </source>
</evidence>
<dbReference type="GO" id="GO:0006508">
    <property type="term" value="P:proteolysis"/>
    <property type="evidence" value="ECO:0007669"/>
    <property type="project" value="UniProtKB-KW"/>
</dbReference>
<dbReference type="Proteomes" id="UP001519343">
    <property type="component" value="Unassembled WGS sequence"/>
</dbReference>
<dbReference type="InterPro" id="IPR001940">
    <property type="entry name" value="Peptidase_S1C"/>
</dbReference>
<sequence length="260" mass="29222">MTDERKEEEYSEPDWDLVDQEEHEWEEMRVKRSRWKKRITRGVTVLVVIALFLNILTFWPAMIQWNAVEFLRTSYHLYQNEEISKKKQAVVSVVGLDRKGTGFTIDSTGIVVTNYHVIENAEGLYLHFADGSTQIPKVQTAIPELDLAVLKVDGEGFATLTPNYDYSWKKGEKVYFIGNPLGFPLIANEGEILGMVDVQGIAKPVLMIKTPIYKGNSGSPVFNQAGEVIAVVFATVEQPGQEGIVGLAVPIKYLKEDSLL</sequence>
<dbReference type="PRINTS" id="PR00834">
    <property type="entry name" value="PROTEASES2C"/>
</dbReference>
<evidence type="ECO:0000256" key="2">
    <source>
        <dbReference type="ARBA" id="ARBA00022670"/>
    </source>
</evidence>
<gene>
    <name evidence="6" type="ORF">J2Z37_001418</name>
</gene>
<evidence type="ECO:0000313" key="7">
    <source>
        <dbReference type="Proteomes" id="UP001519343"/>
    </source>
</evidence>
<keyword evidence="3" id="KW-0378">Hydrolase</keyword>
<feature type="transmembrane region" description="Helical" evidence="5">
    <location>
        <begin position="39"/>
        <end position="62"/>
    </location>
</feature>
<keyword evidence="2 6" id="KW-0645">Protease</keyword>
<evidence type="ECO:0000313" key="6">
    <source>
        <dbReference type="EMBL" id="MBP1931421.1"/>
    </source>
</evidence>
<keyword evidence="7" id="KW-1185">Reference proteome</keyword>
<comment type="caution">
    <text evidence="6">The sequence shown here is derived from an EMBL/GenBank/DDBJ whole genome shotgun (WGS) entry which is preliminary data.</text>
</comment>
<keyword evidence="5" id="KW-0812">Transmembrane</keyword>
<dbReference type="Gene3D" id="2.40.10.10">
    <property type="entry name" value="Trypsin-like serine proteases"/>
    <property type="match status" value="2"/>
</dbReference>